<protein>
    <submittedName>
        <fullName evidence="2">Gliding motility-associated C-terminal domain-containing protein</fullName>
    </submittedName>
</protein>
<name>A0A934KQJ1_9FLAO</name>
<dbReference type="AlphaFoldDB" id="A0A934KQJ1"/>
<proteinExistence type="predicted"/>
<gene>
    <name evidence="2" type="ORF">JEM65_13485</name>
</gene>
<keyword evidence="3" id="KW-1185">Reference proteome</keyword>
<keyword evidence="1" id="KW-0732">Signal</keyword>
<evidence type="ECO:0000313" key="3">
    <source>
        <dbReference type="Proteomes" id="UP000662373"/>
    </source>
</evidence>
<dbReference type="RefSeq" id="WP_199600450.1">
    <property type="nucleotide sequence ID" value="NZ_JAEHJZ010000033.1"/>
</dbReference>
<dbReference type="EMBL" id="JAEHJZ010000033">
    <property type="protein sequence ID" value="MBJ7881649.1"/>
    <property type="molecule type" value="Genomic_DNA"/>
</dbReference>
<feature type="signal peptide" evidence="1">
    <location>
        <begin position="1"/>
        <end position="20"/>
    </location>
</feature>
<organism evidence="2 3">
    <name type="scientific">Gelidibacter salicanalis</name>
    <dbReference type="NCBI Taxonomy" id="291193"/>
    <lineage>
        <taxon>Bacteria</taxon>
        <taxon>Pseudomonadati</taxon>
        <taxon>Bacteroidota</taxon>
        <taxon>Flavobacteriia</taxon>
        <taxon>Flavobacteriales</taxon>
        <taxon>Flavobacteriaceae</taxon>
        <taxon>Gelidibacter</taxon>
    </lineage>
</organism>
<feature type="chain" id="PRO_5036806080" evidence="1">
    <location>
        <begin position="21"/>
        <end position="414"/>
    </location>
</feature>
<evidence type="ECO:0000313" key="2">
    <source>
        <dbReference type="EMBL" id="MBJ7881649.1"/>
    </source>
</evidence>
<evidence type="ECO:0000256" key="1">
    <source>
        <dbReference type="SAM" id="SignalP"/>
    </source>
</evidence>
<accession>A0A934KQJ1</accession>
<sequence length="414" mass="45759">MKKSLLHLSAFLLFTGGMMAQTTNEGMLYISEGTQLSTLERFNNLTSGTFYNDGDVLIYSHFQNEGIVDFYKNTGLTRFIGTASQEISGSKTSFLYNAFFDNRSNSVPFNISGSIDISGQANLFTGILDNDNFGGEITFNTDGNHINTSNDSHVDGPVIKVGNKDFTFPIGDAGYYRLGGISSPANATAIFEGKYFFENSNVMYSHDLRAGVILEIDNQEYWTIEKQSTADEDIMITLSWDEATTPQSMLDAAAENALTIVRWDEATNMWVDEGGAIDLTNNTVTTAVNDFGVVTLGRVQSDLILPCGLVIYNSVTPNGDGLNDFFLIDQSNNDDCARNINVQVFNRWGVKVFETNNYGVNGNVFSGYSSGRLTLKDSEYLPSGTYFYIIEYQYGPDAENNFHKQAGYLYLSSN</sequence>
<comment type="caution">
    <text evidence="2">The sequence shown here is derived from an EMBL/GenBank/DDBJ whole genome shotgun (WGS) entry which is preliminary data.</text>
</comment>
<reference evidence="2 3" key="1">
    <citation type="submission" date="2020-09" db="EMBL/GenBank/DDBJ databases">
        <title>Draft genome of Gelidibacter salicanalis PAMC21136.</title>
        <authorList>
            <person name="Park H."/>
        </authorList>
    </citation>
    <scope>NUCLEOTIDE SEQUENCE [LARGE SCALE GENOMIC DNA]</scope>
    <source>
        <strain evidence="2 3">PAMC21136</strain>
    </source>
</reference>
<dbReference type="Proteomes" id="UP000662373">
    <property type="component" value="Unassembled WGS sequence"/>
</dbReference>
<dbReference type="Pfam" id="PF13585">
    <property type="entry name" value="CHU_C"/>
    <property type="match status" value="1"/>
</dbReference>